<keyword evidence="2" id="KW-1185">Reference proteome</keyword>
<proteinExistence type="predicted"/>
<evidence type="ECO:0000313" key="1">
    <source>
        <dbReference type="EMBL" id="KAJ9062132.1"/>
    </source>
</evidence>
<sequence length="157" mass="17693">MGNDFYNPKATMPLLTQNIKRGTNRLIAETGAKNFLYLINGAPDIYPAFKYMPDSVQSQFMSAVHDSLPTWATYFEAIHNQYPSINSYRVNYREALLALKSTLRTDKGCATDVGLLKKPEVHAVCPDPENYLFWDGIHPTTRAHQLLAERALLAITS</sequence>
<name>A0ACC2SJ03_9FUNG</name>
<dbReference type="EMBL" id="QTSX02005023">
    <property type="protein sequence ID" value="KAJ9062132.1"/>
    <property type="molecule type" value="Genomic_DNA"/>
</dbReference>
<dbReference type="Proteomes" id="UP001165960">
    <property type="component" value="Unassembled WGS sequence"/>
</dbReference>
<protein>
    <submittedName>
        <fullName evidence="1">Uncharacterized protein</fullName>
    </submittedName>
</protein>
<comment type="caution">
    <text evidence="1">The sequence shown here is derived from an EMBL/GenBank/DDBJ whole genome shotgun (WGS) entry which is preliminary data.</text>
</comment>
<evidence type="ECO:0000313" key="2">
    <source>
        <dbReference type="Proteomes" id="UP001165960"/>
    </source>
</evidence>
<reference evidence="1" key="1">
    <citation type="submission" date="2022-04" db="EMBL/GenBank/DDBJ databases">
        <title>Genome of the entomopathogenic fungus Entomophthora muscae.</title>
        <authorList>
            <person name="Elya C."/>
            <person name="Lovett B.R."/>
            <person name="Lee E."/>
            <person name="Macias A.M."/>
            <person name="Hajek A.E."/>
            <person name="De Bivort B.L."/>
            <person name="Kasson M.T."/>
            <person name="De Fine Licht H.H."/>
            <person name="Stajich J.E."/>
        </authorList>
    </citation>
    <scope>NUCLEOTIDE SEQUENCE</scope>
    <source>
        <strain evidence="1">Berkeley</strain>
    </source>
</reference>
<organism evidence="1 2">
    <name type="scientific">Entomophthora muscae</name>
    <dbReference type="NCBI Taxonomy" id="34485"/>
    <lineage>
        <taxon>Eukaryota</taxon>
        <taxon>Fungi</taxon>
        <taxon>Fungi incertae sedis</taxon>
        <taxon>Zoopagomycota</taxon>
        <taxon>Entomophthoromycotina</taxon>
        <taxon>Entomophthoromycetes</taxon>
        <taxon>Entomophthorales</taxon>
        <taxon>Entomophthoraceae</taxon>
        <taxon>Entomophthora</taxon>
    </lineage>
</organism>
<gene>
    <name evidence="1" type="ORF">DSO57_1014016</name>
</gene>
<accession>A0ACC2SJ03</accession>